<dbReference type="InterPro" id="IPR000315">
    <property type="entry name" value="Znf_B-box"/>
</dbReference>
<keyword evidence="1" id="KW-0677">Repeat</keyword>
<keyword evidence="2" id="KW-0862">Zinc</keyword>
<keyword evidence="3" id="KW-0175">Coiled coil</keyword>
<dbReference type="InterPro" id="IPR001478">
    <property type="entry name" value="PDZ"/>
</dbReference>
<gene>
    <name evidence="7" type="ORF">MEDL_41373</name>
</gene>
<dbReference type="SMART" id="SM00228">
    <property type="entry name" value="PDZ"/>
    <property type="match status" value="1"/>
</dbReference>
<dbReference type="SUPFAM" id="SSF50156">
    <property type="entry name" value="PDZ domain-like"/>
    <property type="match status" value="1"/>
</dbReference>
<dbReference type="CDD" id="cd19757">
    <property type="entry name" value="Bbox1"/>
    <property type="match status" value="1"/>
</dbReference>
<dbReference type="PROSITE" id="PS50106">
    <property type="entry name" value="PDZ"/>
    <property type="match status" value="1"/>
</dbReference>
<evidence type="ECO:0000256" key="2">
    <source>
        <dbReference type="PROSITE-ProRule" id="PRU00024"/>
    </source>
</evidence>
<dbReference type="PROSITE" id="PS50119">
    <property type="entry name" value="ZF_BBOX"/>
    <property type="match status" value="1"/>
</dbReference>
<keyword evidence="2" id="KW-0479">Metal-binding</keyword>
<dbReference type="OrthoDB" id="6048578at2759"/>
<evidence type="ECO:0000313" key="8">
    <source>
        <dbReference type="Proteomes" id="UP000683360"/>
    </source>
</evidence>
<sequence length="585" mass="66508">MAQCPVDTCEICVQAPGSQYCKQCRQYFCYSCKTAHLRLKIARNHVFGKSFEIDPEEELNLLKCSHVDKHVFMCLDCDFALCKGCLVKNHNGHNVDDVNKMFSSLHHQASTTMKGILSDFRRKSDSMKSLTTSYEKESEALERAILNQGAKIKSSVDKMVSGTIANVRKSRENVRKHYPNCFQDAVSSKFKTWLHQLGEIEQKEATEKSIHEIQKLHNDMKAMEFPNIPDVPTVKYCAQPVDEKIIMGLLGRIKYLSYSNPNPKYKELILLPCASGYGFKFIGGKDDEDIYVSDVLPNGSAAKAGLKQLDKIIAVDGKQVNGLSIQEAAEMFKDAKGNNGVSIIIEPFHVADDSSNGSAAETGLQNLDKTIVENGKQVESSSRHEVQESFENVEDNDVVSIRTEPFEQRTNKIINMKMESETTSFRLPSDAFTFGTDLYSFSLESVEKESLLPLLKDELRCKIQTKRLSQGMEELKVDFQMKPQAPLTAEEIQKQENRKLLNRESAKKCRRKKKTIYQNVQQELKSLIDENRHLKERIRCIEAEKEFFLSNILRHPVISKVLSDFSKSIDNNLTNIKNEILYVQN</sequence>
<dbReference type="PANTHER" id="PTHR14191">
    <property type="entry name" value="PDZ DOMAIN CONTAINING PROTEIN"/>
    <property type="match status" value="1"/>
</dbReference>
<dbReference type="GO" id="GO:0043495">
    <property type="term" value="F:protein-membrane adaptor activity"/>
    <property type="evidence" value="ECO:0007669"/>
    <property type="project" value="TreeGrafter"/>
</dbReference>
<evidence type="ECO:0000313" key="7">
    <source>
        <dbReference type="EMBL" id="CAG2228420.1"/>
    </source>
</evidence>
<dbReference type="GO" id="GO:0072659">
    <property type="term" value="P:protein localization to plasma membrane"/>
    <property type="evidence" value="ECO:0007669"/>
    <property type="project" value="TreeGrafter"/>
</dbReference>
<dbReference type="CDD" id="cd00136">
    <property type="entry name" value="PDZ_canonical"/>
    <property type="match status" value="1"/>
</dbReference>
<dbReference type="AlphaFoldDB" id="A0A8S3T4U6"/>
<dbReference type="Gene3D" id="3.30.160.60">
    <property type="entry name" value="Classic Zinc Finger"/>
    <property type="match status" value="1"/>
</dbReference>
<dbReference type="EMBL" id="CAJPWZ010001995">
    <property type="protein sequence ID" value="CAG2228420.1"/>
    <property type="molecule type" value="Genomic_DNA"/>
</dbReference>
<evidence type="ECO:0000259" key="6">
    <source>
        <dbReference type="PROSITE" id="PS50217"/>
    </source>
</evidence>
<dbReference type="Proteomes" id="UP000683360">
    <property type="component" value="Unassembled WGS sequence"/>
</dbReference>
<dbReference type="SUPFAM" id="SSF57845">
    <property type="entry name" value="B-box zinc-binding domain"/>
    <property type="match status" value="1"/>
</dbReference>
<protein>
    <submittedName>
        <fullName evidence="7">Uncharacterized protein</fullName>
    </submittedName>
</protein>
<feature type="coiled-coil region" evidence="3">
    <location>
        <begin position="510"/>
        <end position="544"/>
    </location>
</feature>
<feature type="domain" description="BZIP" evidence="6">
    <location>
        <begin position="492"/>
        <end position="555"/>
    </location>
</feature>
<accession>A0A8S3T4U6</accession>
<dbReference type="Gene3D" id="2.30.42.10">
    <property type="match status" value="1"/>
</dbReference>
<dbReference type="SMART" id="SM00338">
    <property type="entry name" value="BRLZ"/>
    <property type="match status" value="1"/>
</dbReference>
<proteinExistence type="predicted"/>
<dbReference type="Pfam" id="PF00595">
    <property type="entry name" value="PDZ"/>
    <property type="match status" value="1"/>
</dbReference>
<evidence type="ECO:0000259" key="5">
    <source>
        <dbReference type="PROSITE" id="PS50119"/>
    </source>
</evidence>
<dbReference type="InterPro" id="IPR004827">
    <property type="entry name" value="bZIP"/>
</dbReference>
<evidence type="ECO:0000256" key="1">
    <source>
        <dbReference type="ARBA" id="ARBA00022737"/>
    </source>
</evidence>
<dbReference type="PANTHER" id="PTHR14191:SF3">
    <property type="entry name" value="NA(+)_H(+) EXCHANGE REGULATORY COFACTOR-LIKE PROTEIN NRFL-1"/>
    <property type="match status" value="1"/>
</dbReference>
<feature type="domain" description="PDZ" evidence="4">
    <location>
        <begin position="267"/>
        <end position="347"/>
    </location>
</feature>
<dbReference type="InterPro" id="IPR051067">
    <property type="entry name" value="NHER"/>
</dbReference>
<dbReference type="CDD" id="cd14686">
    <property type="entry name" value="bZIP"/>
    <property type="match status" value="1"/>
</dbReference>
<dbReference type="InterPro" id="IPR046347">
    <property type="entry name" value="bZIP_sf"/>
</dbReference>
<feature type="domain" description="B box-type" evidence="5">
    <location>
        <begin position="9"/>
        <end position="45"/>
    </location>
</feature>
<dbReference type="Pfam" id="PF00170">
    <property type="entry name" value="bZIP_1"/>
    <property type="match status" value="1"/>
</dbReference>
<reference evidence="7" key="1">
    <citation type="submission" date="2021-03" db="EMBL/GenBank/DDBJ databases">
        <authorList>
            <person name="Bekaert M."/>
        </authorList>
    </citation>
    <scope>NUCLEOTIDE SEQUENCE</scope>
</reference>
<dbReference type="GO" id="GO:0016324">
    <property type="term" value="C:apical plasma membrane"/>
    <property type="evidence" value="ECO:0007669"/>
    <property type="project" value="TreeGrafter"/>
</dbReference>
<evidence type="ECO:0000256" key="3">
    <source>
        <dbReference type="SAM" id="Coils"/>
    </source>
</evidence>
<dbReference type="GO" id="GO:0003700">
    <property type="term" value="F:DNA-binding transcription factor activity"/>
    <property type="evidence" value="ECO:0007669"/>
    <property type="project" value="InterPro"/>
</dbReference>
<keyword evidence="2" id="KW-0863">Zinc-finger</keyword>
<name>A0A8S3T4U6_MYTED</name>
<dbReference type="PROSITE" id="PS50217">
    <property type="entry name" value="BZIP"/>
    <property type="match status" value="1"/>
</dbReference>
<organism evidence="7 8">
    <name type="scientific">Mytilus edulis</name>
    <name type="common">Blue mussel</name>
    <dbReference type="NCBI Taxonomy" id="6550"/>
    <lineage>
        <taxon>Eukaryota</taxon>
        <taxon>Metazoa</taxon>
        <taxon>Spiralia</taxon>
        <taxon>Lophotrochozoa</taxon>
        <taxon>Mollusca</taxon>
        <taxon>Bivalvia</taxon>
        <taxon>Autobranchia</taxon>
        <taxon>Pteriomorphia</taxon>
        <taxon>Mytilida</taxon>
        <taxon>Mytiloidea</taxon>
        <taxon>Mytilidae</taxon>
        <taxon>Mytilinae</taxon>
        <taxon>Mytilus</taxon>
    </lineage>
</organism>
<dbReference type="Gene3D" id="1.20.5.170">
    <property type="match status" value="1"/>
</dbReference>
<comment type="caution">
    <text evidence="7">The sequence shown here is derived from an EMBL/GenBank/DDBJ whole genome shotgun (WGS) entry which is preliminary data.</text>
</comment>
<keyword evidence="8" id="KW-1185">Reference proteome</keyword>
<evidence type="ECO:0000259" key="4">
    <source>
        <dbReference type="PROSITE" id="PS50106"/>
    </source>
</evidence>
<dbReference type="InterPro" id="IPR036034">
    <property type="entry name" value="PDZ_sf"/>
</dbReference>
<dbReference type="SUPFAM" id="SSF57959">
    <property type="entry name" value="Leucine zipper domain"/>
    <property type="match status" value="1"/>
</dbReference>
<dbReference type="GO" id="GO:0008270">
    <property type="term" value="F:zinc ion binding"/>
    <property type="evidence" value="ECO:0007669"/>
    <property type="project" value="UniProtKB-KW"/>
</dbReference>